<accession>A0A382KEZ3</accession>
<dbReference type="EMBL" id="UINC01079690">
    <property type="protein sequence ID" value="SVC21932.1"/>
    <property type="molecule type" value="Genomic_DNA"/>
</dbReference>
<evidence type="ECO:0000313" key="1">
    <source>
        <dbReference type="EMBL" id="SVC21932.1"/>
    </source>
</evidence>
<gene>
    <name evidence="1" type="ORF">METZ01_LOCUS274786</name>
</gene>
<name>A0A382KEZ3_9ZZZZ</name>
<dbReference type="AlphaFoldDB" id="A0A382KEZ3"/>
<feature type="non-terminal residue" evidence="1">
    <location>
        <position position="265"/>
    </location>
</feature>
<reference evidence="1" key="1">
    <citation type="submission" date="2018-05" db="EMBL/GenBank/DDBJ databases">
        <authorList>
            <person name="Lanie J.A."/>
            <person name="Ng W.-L."/>
            <person name="Kazmierczak K.M."/>
            <person name="Andrzejewski T.M."/>
            <person name="Davidsen T.M."/>
            <person name="Wayne K.J."/>
            <person name="Tettelin H."/>
            <person name="Glass J.I."/>
            <person name="Rusch D."/>
            <person name="Podicherti R."/>
            <person name="Tsui H.-C.T."/>
            <person name="Winkler M.E."/>
        </authorList>
    </citation>
    <scope>NUCLEOTIDE SEQUENCE</scope>
</reference>
<sequence>MNPDTDLIVKALERAKQIQDTQSTDTDYTDEKQYKISMRKREKIQSIVNDIGRYDSVNEFIDESIDMIVDFWLHPEKMQETALEMWPSFTLEMKEQIKKNAPVFYQNMMQATEKHNKIAAMTQQIINAKIALANEKFSVPENIVLGDAYSLMHQSYNRFFPLKILVTTLGLMIEENRTQENKFDVARWVGYKEFLKEGFDISLEFSNKLKIIKGKEKNDDKRTNRISTGLPIQHEMVYGKEKETIENDEKSKQRFFDCFVGLKES</sequence>
<organism evidence="1">
    <name type="scientific">marine metagenome</name>
    <dbReference type="NCBI Taxonomy" id="408172"/>
    <lineage>
        <taxon>unclassified sequences</taxon>
        <taxon>metagenomes</taxon>
        <taxon>ecological metagenomes</taxon>
    </lineage>
</organism>
<proteinExistence type="predicted"/>
<protein>
    <submittedName>
        <fullName evidence="1">Uncharacterized protein</fullName>
    </submittedName>
</protein>